<evidence type="ECO:0000313" key="1">
    <source>
        <dbReference type="EMBL" id="THU50670.1"/>
    </source>
</evidence>
<comment type="caution">
    <text evidence="1">The sequence shown here is derived from an EMBL/GenBank/DDBJ whole genome shotgun (WGS) entry which is preliminary data.</text>
</comment>
<reference evidence="1 2" key="1">
    <citation type="journal article" date="2019" name="Nat. Plants">
        <title>Genome sequencing of Musa balbisiana reveals subgenome evolution and function divergence in polyploid bananas.</title>
        <authorList>
            <person name="Yao X."/>
        </authorList>
    </citation>
    <scope>NUCLEOTIDE SEQUENCE [LARGE SCALE GENOMIC DNA]</scope>
    <source>
        <strain evidence="2">cv. DH-PKW</strain>
        <tissue evidence="1">Leaves</tissue>
    </source>
</reference>
<accession>A0A4S8IQ01</accession>
<proteinExistence type="predicted"/>
<gene>
    <name evidence="1" type="ORF">C4D60_Mb06t22750</name>
</gene>
<sequence>MASLFSINWLDMEYLQFSNGKSPLRRNSTMDWKSYKHDKSVEIWKLISLQDIYLRTWGVTRLRDTALVFKYIFWELACGSRKAQQDTKTQRIFQNWTNLYRLEMQASGFEGPSPSGIVSEA</sequence>
<protein>
    <submittedName>
        <fullName evidence="1">Uncharacterized protein</fullName>
    </submittedName>
</protein>
<dbReference type="EMBL" id="PYDT01000009">
    <property type="protein sequence ID" value="THU50670.1"/>
    <property type="molecule type" value="Genomic_DNA"/>
</dbReference>
<dbReference type="AlphaFoldDB" id="A0A4S8IQ01"/>
<organism evidence="1 2">
    <name type="scientific">Musa balbisiana</name>
    <name type="common">Banana</name>
    <dbReference type="NCBI Taxonomy" id="52838"/>
    <lineage>
        <taxon>Eukaryota</taxon>
        <taxon>Viridiplantae</taxon>
        <taxon>Streptophyta</taxon>
        <taxon>Embryophyta</taxon>
        <taxon>Tracheophyta</taxon>
        <taxon>Spermatophyta</taxon>
        <taxon>Magnoliopsida</taxon>
        <taxon>Liliopsida</taxon>
        <taxon>Zingiberales</taxon>
        <taxon>Musaceae</taxon>
        <taxon>Musa</taxon>
    </lineage>
</organism>
<dbReference type="Proteomes" id="UP000317650">
    <property type="component" value="Chromosome 6"/>
</dbReference>
<evidence type="ECO:0000313" key="2">
    <source>
        <dbReference type="Proteomes" id="UP000317650"/>
    </source>
</evidence>
<name>A0A4S8IQ01_MUSBA</name>
<keyword evidence="2" id="KW-1185">Reference proteome</keyword>